<dbReference type="PANTHER" id="PTHR36205">
    <property type="entry name" value="CHROMOSOME 19, WHOLE GENOME SHOTGUN SEQUENCE"/>
    <property type="match status" value="1"/>
</dbReference>
<dbReference type="EMBL" id="JAVRRG010000269">
    <property type="protein sequence ID" value="KAK5074621.1"/>
    <property type="molecule type" value="Genomic_DNA"/>
</dbReference>
<dbReference type="InterPro" id="IPR021822">
    <property type="entry name" value="DUF3405"/>
</dbReference>
<dbReference type="Pfam" id="PF11885">
    <property type="entry name" value="DUF3405"/>
    <property type="match status" value="1"/>
</dbReference>
<dbReference type="PANTHER" id="PTHR36205:SF1">
    <property type="entry name" value="MAJOR FACILITATOR SUPERFAMILY TRANSPORTER"/>
    <property type="match status" value="1"/>
</dbReference>
<comment type="caution">
    <text evidence="1">The sequence shown here is derived from an EMBL/GenBank/DDBJ whole genome shotgun (WGS) entry which is preliminary data.</text>
</comment>
<protein>
    <submittedName>
        <fullName evidence="1">Uncharacterized protein</fullName>
    </submittedName>
</protein>
<keyword evidence="2" id="KW-1185">Reference proteome</keyword>
<gene>
    <name evidence="1" type="ORF">LTR24_010062</name>
</gene>
<accession>A0ABR0JWN6</accession>
<evidence type="ECO:0000313" key="1">
    <source>
        <dbReference type="EMBL" id="KAK5074621.1"/>
    </source>
</evidence>
<evidence type="ECO:0000313" key="2">
    <source>
        <dbReference type="Proteomes" id="UP001345013"/>
    </source>
</evidence>
<organism evidence="1 2">
    <name type="scientific">Lithohypha guttulata</name>
    <dbReference type="NCBI Taxonomy" id="1690604"/>
    <lineage>
        <taxon>Eukaryota</taxon>
        <taxon>Fungi</taxon>
        <taxon>Dikarya</taxon>
        <taxon>Ascomycota</taxon>
        <taxon>Pezizomycotina</taxon>
        <taxon>Eurotiomycetes</taxon>
        <taxon>Chaetothyriomycetidae</taxon>
        <taxon>Chaetothyriales</taxon>
        <taxon>Trichomeriaceae</taxon>
        <taxon>Lithohypha</taxon>
    </lineage>
</organism>
<dbReference type="Proteomes" id="UP001345013">
    <property type="component" value="Unassembled WGS sequence"/>
</dbReference>
<name>A0ABR0JWN6_9EURO</name>
<reference evidence="1 2" key="1">
    <citation type="submission" date="2023-08" db="EMBL/GenBank/DDBJ databases">
        <title>Black Yeasts Isolated from many extreme environments.</title>
        <authorList>
            <person name="Coleine C."/>
            <person name="Stajich J.E."/>
            <person name="Selbmann L."/>
        </authorList>
    </citation>
    <scope>NUCLEOTIDE SEQUENCE [LARGE SCALE GENOMIC DNA]</scope>
    <source>
        <strain evidence="1 2">CCFEE 5885</strain>
    </source>
</reference>
<sequence>MLNLNPSHWLRSLKPTQPIWRFKEETHELLTEDDRSDHTIPEWAAPNYGTPRVALRNVHIKTLCGTLLLGLFAGIVLLYQHKAAPVVAQDPPKPWDEFRRLDGYYQGISKLVKFEQFIPENGNATYGGDGRSSSTKFSSFDHADLLDSTSKHSLDFELLPYQPHLRSTASTENAKLQPVQRCFLKTNNEIPAPWIYAFEGIPQHGVEPLFGSYDALGLRKDVCFDRYGRYGPYGLGYANDTGGTGLGLHGDQSLTDPIWKTSGQIDWKSIDLGDAQKRCYQRNQGRFTLVRRSNHHEHVGSLARVPDGDQQQSHVRNGNSSTISRTVVVLRAWSGLEYTPAVRLYIRSLVSELSLHSGGEYDVHLLVEAKDRDEPIWTSKAAYDEVLAEIVPEEFRSMATLWSQDLMKLIYPGPFEPQFAFHGSMYPAMRSMHFALQWFMLQHPEYEYLWNWEMDIRYIGHWYELFDSVSTWAKNQPRDQLRARSARYYIPALYSDWDAFVRDTEQRSPADVDDSGVELGQNTESNEEADLITFNPIFDPAHTCWNRRDDVTGYDTSLPIPSRRASIVIAARFSRRLLLTMHNETYIQRHSMASEMFPPSMCLHHGLKAVFAPHPMYMDRDWPADYAEEVFNGGPGRQTGLYEDSVFGVGPRGDYHALKGTTYYYDSEFARVLWRRWMGYKEEDLGGAKVELRKGGRMCLRSTLLHPIKWDVGPIG</sequence>
<proteinExistence type="predicted"/>